<dbReference type="GO" id="GO:0000981">
    <property type="term" value="F:DNA-binding transcription factor activity, RNA polymerase II-specific"/>
    <property type="evidence" value="ECO:0007669"/>
    <property type="project" value="TreeGrafter"/>
</dbReference>
<feature type="domain" description="C2H2-type" evidence="8">
    <location>
        <begin position="168"/>
        <end position="191"/>
    </location>
</feature>
<protein>
    <recommendedName>
        <fullName evidence="8">C2H2-type domain-containing protein</fullName>
    </recommendedName>
</protein>
<evidence type="ECO:0000313" key="10">
    <source>
        <dbReference type="Proteomes" id="UP000479190"/>
    </source>
</evidence>
<dbReference type="SUPFAM" id="SSF57667">
    <property type="entry name" value="beta-beta-alpha zinc fingers"/>
    <property type="match status" value="2"/>
</dbReference>
<dbReference type="PANTHER" id="PTHR24394">
    <property type="entry name" value="ZINC FINGER PROTEIN"/>
    <property type="match status" value="1"/>
</dbReference>
<reference evidence="9 10" key="1">
    <citation type="submission" date="2020-02" db="EMBL/GenBank/DDBJ databases">
        <authorList>
            <person name="Ferguson B K."/>
        </authorList>
    </citation>
    <scope>NUCLEOTIDE SEQUENCE [LARGE SCALE GENOMIC DNA]</scope>
</reference>
<dbReference type="SMART" id="SM00355">
    <property type="entry name" value="ZnF_C2H2"/>
    <property type="match status" value="3"/>
</dbReference>
<evidence type="ECO:0000256" key="7">
    <source>
        <dbReference type="PROSITE-ProRule" id="PRU00042"/>
    </source>
</evidence>
<evidence type="ECO:0000313" key="9">
    <source>
        <dbReference type="EMBL" id="CAB0042047.1"/>
    </source>
</evidence>
<dbReference type="FunFam" id="3.30.160.60:FF:000100">
    <property type="entry name" value="Zinc finger 45-like"/>
    <property type="match status" value="2"/>
</dbReference>
<proteinExistence type="predicted"/>
<evidence type="ECO:0000256" key="3">
    <source>
        <dbReference type="ARBA" id="ARBA00022737"/>
    </source>
</evidence>
<dbReference type="Proteomes" id="UP000479190">
    <property type="component" value="Unassembled WGS sequence"/>
</dbReference>
<dbReference type="EMBL" id="CADCXV010001150">
    <property type="protein sequence ID" value="CAB0042047.1"/>
    <property type="molecule type" value="Genomic_DNA"/>
</dbReference>
<evidence type="ECO:0000256" key="4">
    <source>
        <dbReference type="ARBA" id="ARBA00022771"/>
    </source>
</evidence>
<sequence length="439" mass="50788">MKMMQKKKKKEKVRARRLWQTRNGYIGRCLVLCPRAPIARVLRENDVNSELYDEIKVEIECVDMKPGMNLLKVTKVEDISSNHLRDMNDRQDYQIQKKIKREPADGVKEEVDVNYELSDARDIRETTFTRNSHLNCHDKSAPHGTVYACARESNLKKNMDKTRNGISHACDICGKIYSQKRTLRAHMDSVHHKITHVCDICGKSFTQKFNLRTHVNGVHKGVKHTCDICGKSFTQKSNLQAHIDELICSINMETIGAFRLKRRAIYSISKSRGRLTNLLYKFYVIRPSVVKKGDLDEWLSRAAPSLRISFVWQLSKSKSDKLDTETTKTRGSLGRDSIDELVVTKRAARVSVQLREKLLPMLRECSFDVVSVVHRELCGHETQPQQQQRRRRQQRGHEAILFIHCARVYVISSCARNMMYMQLRAAARPAHRSRSRARA</sequence>
<dbReference type="AlphaFoldDB" id="A0A6H5J3K5"/>
<dbReference type="InterPro" id="IPR036236">
    <property type="entry name" value="Znf_C2H2_sf"/>
</dbReference>
<dbReference type="PROSITE" id="PS00028">
    <property type="entry name" value="ZINC_FINGER_C2H2_1"/>
    <property type="match status" value="1"/>
</dbReference>
<dbReference type="OrthoDB" id="6077919at2759"/>
<keyword evidence="5" id="KW-0862">Zinc</keyword>
<dbReference type="Gene3D" id="3.30.160.60">
    <property type="entry name" value="Classic Zinc Finger"/>
    <property type="match status" value="3"/>
</dbReference>
<organism evidence="9 10">
    <name type="scientific">Trichogramma brassicae</name>
    <dbReference type="NCBI Taxonomy" id="86971"/>
    <lineage>
        <taxon>Eukaryota</taxon>
        <taxon>Metazoa</taxon>
        <taxon>Ecdysozoa</taxon>
        <taxon>Arthropoda</taxon>
        <taxon>Hexapoda</taxon>
        <taxon>Insecta</taxon>
        <taxon>Pterygota</taxon>
        <taxon>Neoptera</taxon>
        <taxon>Endopterygota</taxon>
        <taxon>Hymenoptera</taxon>
        <taxon>Apocrita</taxon>
        <taxon>Proctotrupomorpha</taxon>
        <taxon>Chalcidoidea</taxon>
        <taxon>Trichogrammatidae</taxon>
        <taxon>Trichogramma</taxon>
    </lineage>
</organism>
<feature type="domain" description="C2H2-type" evidence="8">
    <location>
        <begin position="196"/>
        <end position="224"/>
    </location>
</feature>
<evidence type="ECO:0000259" key="8">
    <source>
        <dbReference type="PROSITE" id="PS50157"/>
    </source>
</evidence>
<dbReference type="Pfam" id="PF00096">
    <property type="entry name" value="zf-C2H2"/>
    <property type="match status" value="3"/>
</dbReference>
<keyword evidence="6" id="KW-0539">Nucleus</keyword>
<dbReference type="GO" id="GO:0005634">
    <property type="term" value="C:nucleus"/>
    <property type="evidence" value="ECO:0007669"/>
    <property type="project" value="UniProtKB-SubCell"/>
</dbReference>
<dbReference type="GO" id="GO:0008270">
    <property type="term" value="F:zinc ion binding"/>
    <property type="evidence" value="ECO:0007669"/>
    <property type="project" value="UniProtKB-KW"/>
</dbReference>
<dbReference type="PANTHER" id="PTHR24394:SF29">
    <property type="entry name" value="MYONEURIN"/>
    <property type="match status" value="1"/>
</dbReference>
<keyword evidence="4 7" id="KW-0863">Zinc-finger</keyword>
<gene>
    <name evidence="9" type="ORF">TBRA_LOCUS13689</name>
</gene>
<evidence type="ECO:0000256" key="6">
    <source>
        <dbReference type="ARBA" id="ARBA00023242"/>
    </source>
</evidence>
<dbReference type="PROSITE" id="PS50157">
    <property type="entry name" value="ZINC_FINGER_C2H2_2"/>
    <property type="match status" value="3"/>
</dbReference>
<evidence type="ECO:0000256" key="5">
    <source>
        <dbReference type="ARBA" id="ARBA00022833"/>
    </source>
</evidence>
<keyword evidence="3" id="KW-0677">Repeat</keyword>
<accession>A0A6H5J3K5</accession>
<keyword evidence="10" id="KW-1185">Reference proteome</keyword>
<feature type="domain" description="C2H2-type" evidence="8">
    <location>
        <begin position="224"/>
        <end position="242"/>
    </location>
</feature>
<evidence type="ECO:0000256" key="1">
    <source>
        <dbReference type="ARBA" id="ARBA00004123"/>
    </source>
</evidence>
<comment type="subcellular location">
    <subcellularLocation>
        <location evidence="1">Nucleus</location>
    </subcellularLocation>
</comment>
<keyword evidence="2" id="KW-0479">Metal-binding</keyword>
<dbReference type="InterPro" id="IPR013087">
    <property type="entry name" value="Znf_C2H2_type"/>
</dbReference>
<evidence type="ECO:0000256" key="2">
    <source>
        <dbReference type="ARBA" id="ARBA00022723"/>
    </source>
</evidence>
<name>A0A6H5J3K5_9HYME</name>